<evidence type="ECO:0000313" key="2">
    <source>
        <dbReference type="EMBL" id="KAK7464227.1"/>
    </source>
</evidence>
<dbReference type="InterPro" id="IPR011333">
    <property type="entry name" value="SKP1/BTB/POZ_sf"/>
</dbReference>
<keyword evidence="3" id="KW-1185">Reference proteome</keyword>
<dbReference type="Gene3D" id="3.30.710.10">
    <property type="entry name" value="Potassium Channel Kv1.1, Chain A"/>
    <property type="match status" value="1"/>
</dbReference>
<protein>
    <recommendedName>
        <fullName evidence="4">BTB domain-containing protein</fullName>
    </recommendedName>
</protein>
<accession>A0ABR1JP07</accession>
<evidence type="ECO:0008006" key="4">
    <source>
        <dbReference type="Google" id="ProtNLM"/>
    </source>
</evidence>
<comment type="caution">
    <text evidence="2">The sequence shown here is derived from an EMBL/GenBank/DDBJ whole genome shotgun (WGS) entry which is preliminary data.</text>
</comment>
<organism evidence="2 3">
    <name type="scientific">Marasmiellus scandens</name>
    <dbReference type="NCBI Taxonomy" id="2682957"/>
    <lineage>
        <taxon>Eukaryota</taxon>
        <taxon>Fungi</taxon>
        <taxon>Dikarya</taxon>
        <taxon>Basidiomycota</taxon>
        <taxon>Agaricomycotina</taxon>
        <taxon>Agaricomycetes</taxon>
        <taxon>Agaricomycetidae</taxon>
        <taxon>Agaricales</taxon>
        <taxon>Marasmiineae</taxon>
        <taxon>Omphalotaceae</taxon>
        <taxon>Marasmiellus</taxon>
    </lineage>
</organism>
<dbReference type="EMBL" id="JBANRG010000008">
    <property type="protein sequence ID" value="KAK7464227.1"/>
    <property type="molecule type" value="Genomic_DNA"/>
</dbReference>
<dbReference type="Proteomes" id="UP001498398">
    <property type="component" value="Unassembled WGS sequence"/>
</dbReference>
<feature type="compositionally biased region" description="Pro residues" evidence="1">
    <location>
        <begin position="1"/>
        <end position="27"/>
    </location>
</feature>
<proteinExistence type="predicted"/>
<name>A0ABR1JP07_9AGAR</name>
<sequence length="347" mass="40222">MSFPQPETPPHSPPHDTPVGSPWPPSPSRALAPGPELLVSRMPSCAPSRTPSTLPEFAPVSVKKSIYNISTMFHEGSGGDTIFLSSDKVLFYIHHKYLDAQAEGFPLAEHTAPIQTAEYIPLAEDSGVLELLFQFVYPRMPPDLDHLDFLALMSLAEAAEKYFVHHARKFCLMWMRDFITEFPLEILAFTADHSHDKLLYEVAPRLVFKPLSEILYVLPSSLHVPWSMYHDQCTQRLWKQAAGRFQQLARLDCHRNNSNHTNFWREQVQEWNVRISNDLSVLLDHDKLFERVDPIYRTSCCREFTDWQNQLKNDFTKEMKDLEYFRRFHRAKMSGLVFKAPWGVFTK</sequence>
<evidence type="ECO:0000256" key="1">
    <source>
        <dbReference type="SAM" id="MobiDB-lite"/>
    </source>
</evidence>
<feature type="region of interest" description="Disordered" evidence="1">
    <location>
        <begin position="1"/>
        <end position="34"/>
    </location>
</feature>
<reference evidence="2 3" key="1">
    <citation type="submission" date="2024-01" db="EMBL/GenBank/DDBJ databases">
        <title>A draft genome for the cacao thread blight pathogen Marasmiellus scandens.</title>
        <authorList>
            <person name="Baruah I.K."/>
            <person name="Leung J."/>
            <person name="Bukari Y."/>
            <person name="Amoako-Attah I."/>
            <person name="Meinhardt L.W."/>
            <person name="Bailey B.A."/>
            <person name="Cohen S.P."/>
        </authorList>
    </citation>
    <scope>NUCLEOTIDE SEQUENCE [LARGE SCALE GENOMIC DNA]</scope>
    <source>
        <strain evidence="2 3">GH-19</strain>
    </source>
</reference>
<evidence type="ECO:0000313" key="3">
    <source>
        <dbReference type="Proteomes" id="UP001498398"/>
    </source>
</evidence>
<gene>
    <name evidence="2" type="ORF">VKT23_006393</name>
</gene>